<accession>A0AAI9X9Y3</accession>
<dbReference type="AlphaFoldDB" id="A0AAI9X9Y3"/>
<reference evidence="1" key="2">
    <citation type="journal article" date="2016" name="Fungal Biol.">
        <title>Ochratoxin A production by Penicillium thymicola.</title>
        <authorList>
            <person name="Nguyen H.D.T."/>
            <person name="McMullin D.R."/>
            <person name="Ponomareva E."/>
            <person name="Riley R."/>
            <person name="Pomraning K.R."/>
            <person name="Baker S.E."/>
            <person name="Seifert K.A."/>
        </authorList>
    </citation>
    <scope>NUCLEOTIDE SEQUENCE</scope>
    <source>
        <strain evidence="1">DAOM 180753</strain>
    </source>
</reference>
<comment type="caution">
    <text evidence="1">The sequence shown here is derived from an EMBL/GenBank/DDBJ whole genome shotgun (WGS) entry which is preliminary data.</text>
</comment>
<dbReference type="Proteomes" id="UP001227192">
    <property type="component" value="Unassembled WGS sequence"/>
</dbReference>
<proteinExistence type="predicted"/>
<sequence>MKLESTIIRRDDIYMDKGERLAEFKIYSQQIDSSNSPHKESSKYVGVIHPVISFRNIYCTLPGLLLRMRDGVRIREDNSA</sequence>
<evidence type="ECO:0000313" key="2">
    <source>
        <dbReference type="Proteomes" id="UP001227192"/>
    </source>
</evidence>
<organism evidence="1 2">
    <name type="scientific">Penicillium thymicola</name>
    <dbReference type="NCBI Taxonomy" id="293382"/>
    <lineage>
        <taxon>Eukaryota</taxon>
        <taxon>Fungi</taxon>
        <taxon>Dikarya</taxon>
        <taxon>Ascomycota</taxon>
        <taxon>Pezizomycotina</taxon>
        <taxon>Eurotiomycetes</taxon>
        <taxon>Eurotiomycetidae</taxon>
        <taxon>Eurotiales</taxon>
        <taxon>Aspergillaceae</taxon>
        <taxon>Penicillium</taxon>
    </lineage>
</organism>
<evidence type="ECO:0000313" key="1">
    <source>
        <dbReference type="EMBL" id="KAJ9488638.1"/>
    </source>
</evidence>
<reference evidence="1" key="1">
    <citation type="submission" date="2015-06" db="EMBL/GenBank/DDBJ databases">
        <authorList>
            <person name="Nguyen H."/>
        </authorList>
    </citation>
    <scope>NUCLEOTIDE SEQUENCE</scope>
    <source>
        <strain evidence="1">DAOM 180753</strain>
    </source>
</reference>
<dbReference type="EMBL" id="LACB01000111">
    <property type="protein sequence ID" value="KAJ9488638.1"/>
    <property type="molecule type" value="Genomic_DNA"/>
</dbReference>
<keyword evidence="2" id="KW-1185">Reference proteome</keyword>
<protein>
    <submittedName>
        <fullName evidence="1">Uncharacterized protein</fullName>
    </submittedName>
</protein>
<gene>
    <name evidence="1" type="ORF">VN97_g4659</name>
</gene>
<name>A0AAI9X9Y3_PENTH</name>